<evidence type="ECO:0000313" key="2">
    <source>
        <dbReference type="EMBL" id="OIQ73072.1"/>
    </source>
</evidence>
<dbReference type="AlphaFoldDB" id="A0A1J5PQJ2"/>
<proteinExistence type="predicted"/>
<protein>
    <submittedName>
        <fullName evidence="2">Uncharacterized protein</fullName>
    </submittedName>
</protein>
<evidence type="ECO:0000256" key="1">
    <source>
        <dbReference type="SAM" id="MobiDB-lite"/>
    </source>
</evidence>
<accession>A0A1J5PQJ2</accession>
<dbReference type="EMBL" id="MLJW01003014">
    <property type="protein sequence ID" value="OIQ73072.1"/>
    <property type="molecule type" value="Genomic_DNA"/>
</dbReference>
<organism evidence="2">
    <name type="scientific">mine drainage metagenome</name>
    <dbReference type="NCBI Taxonomy" id="410659"/>
    <lineage>
        <taxon>unclassified sequences</taxon>
        <taxon>metagenomes</taxon>
        <taxon>ecological metagenomes</taxon>
    </lineage>
</organism>
<feature type="region of interest" description="Disordered" evidence="1">
    <location>
        <begin position="1"/>
        <end position="28"/>
    </location>
</feature>
<comment type="caution">
    <text evidence="2">The sequence shown here is derived from an EMBL/GenBank/DDBJ whole genome shotgun (WGS) entry which is preliminary data.</text>
</comment>
<gene>
    <name evidence="2" type="ORF">GALL_452920</name>
</gene>
<sequence>MPTDTTSGRRRAETAPLGDPSAAPDPSADASAILTEMRNVRAQGLDLTNRLGKLEKHLMDMLKDPE</sequence>
<reference evidence="2" key="1">
    <citation type="submission" date="2016-10" db="EMBL/GenBank/DDBJ databases">
        <title>Sequence of Gallionella enrichment culture.</title>
        <authorList>
            <person name="Poehlein A."/>
            <person name="Muehling M."/>
            <person name="Daniel R."/>
        </authorList>
    </citation>
    <scope>NUCLEOTIDE SEQUENCE</scope>
</reference>
<name>A0A1J5PQJ2_9ZZZZ</name>
<feature type="compositionally biased region" description="Low complexity" evidence="1">
    <location>
        <begin position="19"/>
        <end position="28"/>
    </location>
</feature>